<dbReference type="InterPro" id="IPR008438">
    <property type="entry name" value="MYOZ"/>
</dbReference>
<organism evidence="13 14">
    <name type="scientific">Eschrichtius robustus</name>
    <name type="common">California gray whale</name>
    <name type="synonym">Eschrichtius gibbosus</name>
    <dbReference type="NCBI Taxonomy" id="9764"/>
    <lineage>
        <taxon>Eukaryota</taxon>
        <taxon>Metazoa</taxon>
        <taxon>Chordata</taxon>
        <taxon>Craniata</taxon>
        <taxon>Vertebrata</taxon>
        <taxon>Euteleostomi</taxon>
        <taxon>Mammalia</taxon>
        <taxon>Eutheria</taxon>
        <taxon>Laurasiatheria</taxon>
        <taxon>Artiodactyla</taxon>
        <taxon>Whippomorpha</taxon>
        <taxon>Cetacea</taxon>
        <taxon>Mysticeti</taxon>
        <taxon>Eschrichtiidae</taxon>
        <taxon>Eschrichtius</taxon>
    </lineage>
</organism>
<feature type="compositionally biased region" description="Gly residues" evidence="11">
    <location>
        <begin position="1109"/>
        <end position="1122"/>
    </location>
</feature>
<evidence type="ECO:0000256" key="5">
    <source>
        <dbReference type="ARBA" id="ARBA00022553"/>
    </source>
</evidence>
<dbReference type="FunFam" id="2.30.42.10:FF:000137">
    <property type="entry name" value="Synaptopodin 2-like a"/>
    <property type="match status" value="1"/>
</dbReference>
<dbReference type="Proteomes" id="UP001159641">
    <property type="component" value="Unassembled WGS sequence"/>
</dbReference>
<sequence>MGAEEEVLVTLSGGAPWGFRLQGGAEQRKPLQVSKIRRRSQAGRAGLRERDQLLAVNGVSCTSLSHARAMSLIDDSGNQLVLTVRRVEDEGPVRSPSPGELQALSPLSPLSPEPPGAPVPQPLQPGSLLSPPDSEAYYGETDSDADGPATQEKPRRPRRRGPTRPTPPGAPPDEVYLSDSPAEPAPGVLGPPSQDDSRVSSPSWEDGTTLQPPPAEALLLPHGPLRPGPHLIPMVGPVPHPVAEDLTTTYTQKAKQATNTAFLGMETFEPVSQEPLSQASCDKAPSPVPELQDPFYAELQRAESLQERSVKEAKTKCRKIASLLTAAPNPHSKGVLMFKKRRQRAKKYTLVSFGAAAGTGAGEEDGVPPTSESELDEEAFSDARSLTNQSDWDSPYLDMELARPSSGAAEGQGPGLGGQLSEASGRGAQLFAQQRQRADSSTQEPAGDGPAATLNGQGLQSPPRAQNAPPEAAVLPSSPSPAPAASPRPFLPSGGASTPAPSIFNRSARPFTPGLQGQRPGTTSVIFRPLAPKRANESLGGLSAVPPPFLSSPQGTTPLPSFSSGVPSHVSTPGSPSTPRSSGPVTATSSLYIPAPNRPVTPGGAPEPPAPSSGAAMTSTASIFLSAPLRPAARPEAPAPGPAAPEPSSAREKRISVPAARTGILQEARRRGTRKQMFRPGNEETKNSPNPELLSLVQNLDEKPRAGGAESCPEEDALSLGAEACNFMQPPGGRSYKTLPHVTAKTPPPMAPKTPPPATPKTPPPVAPKPPSRGFLDELVNGAALSAGIPEPPRLQGRGGELFAKRQSRADRYVVEAPGPGLGPRPRSPSPTPSLPPSWKYSPNIRAPPPIAYNPLLSPFFPQAARTLPSKIQSQGPRAAPKQGIKALDFMRHQPYQLKSAMFCFDEVPPTPGPTSSVPPRTARVQEIRRFSTPAPQPTAEPLAPTVLAPRAATTLDEPIWRAEQASAPVLSPAPPPESPRGLGASPSSCGFQAPSTSTMPLSETPAPNKKRKSSKLIMELTGGGRESSGLNLGKKISVPRDVMLEELSLLTNRGSKVFKLRQMRVEKFIYENHPDVFSDSSMDHFQKFLPTVGGQLGTAGQGFSYSKGSGGGQAGGSGSAGQYGSDEHHHHQGPGSGYGDDQAGGEGKHISVFKTYISPWERAMGVDSQQKVELGINLLAHGAKGDLPQYKSFNRTAMPYGGYEKASKRMTFQMPKFDLGPLLSEPLVLYNQNLSNRPSFNRTPIPWLSSGEPVDYNVDIGIPLDGETEEL</sequence>
<accession>A0AB34HVP4</accession>
<dbReference type="Pfam" id="PF00595">
    <property type="entry name" value="PDZ"/>
    <property type="match status" value="1"/>
</dbReference>
<evidence type="ECO:0000256" key="4">
    <source>
        <dbReference type="ARBA" id="ARBA00022490"/>
    </source>
</evidence>
<evidence type="ECO:0000256" key="2">
    <source>
        <dbReference type="ARBA" id="ARBA00009126"/>
    </source>
</evidence>
<feature type="compositionally biased region" description="Polar residues" evidence="11">
    <location>
        <begin position="454"/>
        <end position="464"/>
    </location>
</feature>
<dbReference type="PROSITE" id="PS50106">
    <property type="entry name" value="PDZ"/>
    <property type="match status" value="1"/>
</dbReference>
<feature type="compositionally biased region" description="Pro residues" evidence="11">
    <location>
        <begin position="746"/>
        <end position="771"/>
    </location>
</feature>
<dbReference type="InterPro" id="IPR001478">
    <property type="entry name" value="PDZ"/>
</dbReference>
<proteinExistence type="inferred from homology"/>
<feature type="region of interest" description="Disordered" evidence="11">
    <location>
        <begin position="358"/>
        <end position="715"/>
    </location>
</feature>
<dbReference type="Gene3D" id="2.30.42.10">
    <property type="match status" value="1"/>
</dbReference>
<keyword evidence="3" id="KW-0488">Methylation</keyword>
<dbReference type="PANTHER" id="PTHR24217:SF10">
    <property type="entry name" value="SYNAPTOPODIN 2-LIKE PROTEIN"/>
    <property type="match status" value="1"/>
</dbReference>
<dbReference type="GO" id="GO:0005634">
    <property type="term" value="C:nucleus"/>
    <property type="evidence" value="ECO:0007669"/>
    <property type="project" value="TreeGrafter"/>
</dbReference>
<feature type="region of interest" description="Disordered" evidence="11">
    <location>
        <begin position="87"/>
        <end position="224"/>
    </location>
</feature>
<name>A0AB34HVP4_ESCRO</name>
<dbReference type="AlphaFoldDB" id="A0AB34HVP4"/>
<feature type="compositionally biased region" description="Polar residues" evidence="11">
    <location>
        <begin position="551"/>
        <end position="570"/>
    </location>
</feature>
<dbReference type="CDD" id="cd10820">
    <property type="entry name" value="PDZ_SYNPO2-like"/>
    <property type="match status" value="1"/>
</dbReference>
<dbReference type="SMART" id="SM00228">
    <property type="entry name" value="PDZ"/>
    <property type="match status" value="1"/>
</dbReference>
<evidence type="ECO:0000256" key="1">
    <source>
        <dbReference type="ARBA" id="ARBA00004245"/>
    </source>
</evidence>
<evidence type="ECO:0000256" key="11">
    <source>
        <dbReference type="SAM" id="MobiDB-lite"/>
    </source>
</evidence>
<feature type="region of interest" description="Disordered" evidence="11">
    <location>
        <begin position="731"/>
        <end position="841"/>
    </location>
</feature>
<evidence type="ECO:0000256" key="3">
    <source>
        <dbReference type="ARBA" id="ARBA00022481"/>
    </source>
</evidence>
<comment type="function">
    <text evidence="9">Actin-associated protein that may play a role in modulating actin-based shape.</text>
</comment>
<feature type="compositionally biased region" description="Pro residues" evidence="11">
    <location>
        <begin position="109"/>
        <end position="123"/>
    </location>
</feature>
<comment type="caution">
    <text evidence="13">The sequence shown here is derived from an EMBL/GenBank/DDBJ whole genome shotgun (WGS) entry which is preliminary data.</text>
</comment>
<evidence type="ECO:0000256" key="7">
    <source>
        <dbReference type="ARBA" id="ARBA00023212"/>
    </source>
</evidence>
<evidence type="ECO:0000256" key="9">
    <source>
        <dbReference type="ARBA" id="ARBA00057136"/>
    </source>
</evidence>
<dbReference type="GO" id="GO:0015629">
    <property type="term" value="C:actin cytoskeleton"/>
    <property type="evidence" value="ECO:0007669"/>
    <property type="project" value="TreeGrafter"/>
</dbReference>
<feature type="compositionally biased region" description="Polar residues" evidence="11">
    <location>
        <begin position="199"/>
        <end position="209"/>
    </location>
</feature>
<feature type="compositionally biased region" description="Low complexity" evidence="11">
    <location>
        <begin position="468"/>
        <end position="477"/>
    </location>
</feature>
<reference evidence="13 14" key="1">
    <citation type="submission" date="2022-11" db="EMBL/GenBank/DDBJ databases">
        <title>Whole genome sequence of Eschrichtius robustus ER-17-0199.</title>
        <authorList>
            <person name="Bruniche-Olsen A."/>
            <person name="Black A.N."/>
            <person name="Fields C.J."/>
            <person name="Walden K."/>
            <person name="Dewoody J.A."/>
        </authorList>
    </citation>
    <scope>NUCLEOTIDE SEQUENCE [LARGE SCALE GENOMIC DNA]</scope>
    <source>
        <strain evidence="13">ER-17-0199</strain>
        <tissue evidence="13">Blubber</tissue>
    </source>
</reference>
<protein>
    <recommendedName>
        <fullName evidence="10">Synaptopodin 2-like protein</fullName>
    </recommendedName>
</protein>
<feature type="compositionally biased region" description="Polar residues" evidence="11">
    <location>
        <begin position="431"/>
        <end position="444"/>
    </location>
</feature>
<dbReference type="Pfam" id="PF05556">
    <property type="entry name" value="Calsarcin"/>
    <property type="match status" value="1"/>
</dbReference>
<feature type="compositionally biased region" description="Low complexity" evidence="11">
    <location>
        <begin position="626"/>
        <end position="636"/>
    </location>
</feature>
<feature type="compositionally biased region" description="Pro residues" evidence="11">
    <location>
        <begin position="821"/>
        <end position="836"/>
    </location>
</feature>
<evidence type="ECO:0000259" key="12">
    <source>
        <dbReference type="PROSITE" id="PS50106"/>
    </source>
</evidence>
<comment type="subcellular location">
    <subcellularLocation>
        <location evidence="1">Cytoplasm</location>
        <location evidence="1">Cytoskeleton</location>
    </subcellularLocation>
</comment>
<dbReference type="GO" id="GO:0030018">
    <property type="term" value="C:Z disc"/>
    <property type="evidence" value="ECO:0007669"/>
    <property type="project" value="InterPro"/>
</dbReference>
<comment type="similarity">
    <text evidence="2">Belongs to the myozenin family.</text>
</comment>
<evidence type="ECO:0000313" key="13">
    <source>
        <dbReference type="EMBL" id="KAJ8795045.1"/>
    </source>
</evidence>
<feature type="compositionally biased region" description="Pro residues" evidence="11">
    <location>
        <begin position="478"/>
        <end position="490"/>
    </location>
</feature>
<feature type="compositionally biased region" description="Polar residues" evidence="11">
    <location>
        <begin position="986"/>
        <end position="1002"/>
    </location>
</feature>
<dbReference type="EMBL" id="JAIQCJ010000625">
    <property type="protein sequence ID" value="KAJ8795045.1"/>
    <property type="molecule type" value="Genomic_DNA"/>
</dbReference>
<evidence type="ECO:0000313" key="14">
    <source>
        <dbReference type="Proteomes" id="UP001159641"/>
    </source>
</evidence>
<feature type="compositionally biased region" description="Gly residues" evidence="11">
    <location>
        <begin position="1135"/>
        <end position="1145"/>
    </location>
</feature>
<keyword evidence="14" id="KW-1185">Reference proteome</keyword>
<feature type="region of interest" description="Disordered" evidence="11">
    <location>
        <begin position="1104"/>
        <end position="1145"/>
    </location>
</feature>
<evidence type="ECO:0000256" key="8">
    <source>
        <dbReference type="ARBA" id="ARBA00038161"/>
    </source>
</evidence>
<dbReference type="GO" id="GO:0032233">
    <property type="term" value="P:positive regulation of actin filament bundle assembly"/>
    <property type="evidence" value="ECO:0007669"/>
    <property type="project" value="TreeGrafter"/>
</dbReference>
<dbReference type="InterPro" id="IPR036034">
    <property type="entry name" value="PDZ_sf"/>
</dbReference>
<gene>
    <name evidence="13" type="ORF">J1605_018632</name>
</gene>
<dbReference type="GO" id="GO:0003779">
    <property type="term" value="F:actin binding"/>
    <property type="evidence" value="ECO:0007669"/>
    <property type="project" value="UniProtKB-KW"/>
</dbReference>
<keyword evidence="4" id="KW-0963">Cytoplasm</keyword>
<dbReference type="SUPFAM" id="SSF50156">
    <property type="entry name" value="PDZ domain-like"/>
    <property type="match status" value="1"/>
</dbReference>
<dbReference type="InterPro" id="IPR051976">
    <property type="entry name" value="Synaptopodin_domain"/>
</dbReference>
<keyword evidence="7" id="KW-0206">Cytoskeleton</keyword>
<keyword evidence="5" id="KW-0597">Phosphoprotein</keyword>
<evidence type="ECO:0000256" key="10">
    <source>
        <dbReference type="ARBA" id="ARBA00069693"/>
    </source>
</evidence>
<evidence type="ECO:0000256" key="6">
    <source>
        <dbReference type="ARBA" id="ARBA00023203"/>
    </source>
</evidence>
<comment type="similarity">
    <text evidence="8">Belongs to the synaptopodin family.</text>
</comment>
<feature type="domain" description="PDZ" evidence="12">
    <location>
        <begin position="6"/>
        <end position="88"/>
    </location>
</feature>
<feature type="compositionally biased region" description="Low complexity" evidence="11">
    <location>
        <begin position="571"/>
        <end position="584"/>
    </location>
</feature>
<keyword evidence="6" id="KW-0009">Actin-binding</keyword>
<dbReference type="PANTHER" id="PTHR24217">
    <property type="entry name" value="PUTATIVE-RELATED"/>
    <property type="match status" value="1"/>
</dbReference>
<feature type="region of interest" description="Disordered" evidence="11">
    <location>
        <begin position="969"/>
        <end position="1014"/>
    </location>
</feature>